<dbReference type="Proteomes" id="UP000521943">
    <property type="component" value="Unassembled WGS sequence"/>
</dbReference>
<evidence type="ECO:0000256" key="1">
    <source>
        <dbReference type="ARBA" id="ARBA00022723"/>
    </source>
</evidence>
<evidence type="ECO:0000256" key="2">
    <source>
        <dbReference type="ARBA" id="ARBA00022771"/>
    </source>
</evidence>
<dbReference type="SUPFAM" id="SSF144232">
    <property type="entry name" value="HIT/MYND zinc finger-like"/>
    <property type="match status" value="1"/>
</dbReference>
<reference evidence="6 7" key="1">
    <citation type="submission" date="2020-07" db="EMBL/GenBank/DDBJ databases">
        <title>Comparative genomics of pyrophilous fungi reveals a link between fire events and developmental genes.</title>
        <authorList>
            <consortium name="DOE Joint Genome Institute"/>
            <person name="Steindorff A.S."/>
            <person name="Carver A."/>
            <person name="Calhoun S."/>
            <person name="Stillman K."/>
            <person name="Liu H."/>
            <person name="Lipzen A."/>
            <person name="Pangilinan J."/>
            <person name="Labutti K."/>
            <person name="Bruns T.D."/>
            <person name="Grigoriev I.V."/>
        </authorList>
    </citation>
    <scope>NUCLEOTIDE SEQUENCE [LARGE SCALE GENOMIC DNA]</scope>
    <source>
        <strain evidence="6 7">CBS 144469</strain>
    </source>
</reference>
<sequence>MDRRRGIEAILGIGGGLASKESEQNLDVARDLGNKGKHLEALPFILKAMEDPNNLDAILHYTAYAPSQRDRLKMLEDAERRGRRILLKELGPKAFDNDGDSVGHFWGILQTRPYMRVLNSLLEMYFQMNYTTKSANMGIEMLRLCPGDNMGIRCSLGSALIRDGRYADALFFAQAWSSEDTMKAGGIPPRGGTVFKEPKREPLSVAEETRLSGRYDCTELMHTAALASFKLFGEDCELSRQYLRIASKVNPFILVRILGKIRRPTEPNRLPRSMGSPEEAHDYLWFGQDLWMEESVWEWADSNPDAKQVILKNCSRPDCRVREGSVAQFKRCAGCRLISYCNTDCQRAHWKDHKSVCKEHQARKVQTKLFARG</sequence>
<keyword evidence="2 4" id="KW-0863">Zinc-finger</keyword>
<gene>
    <name evidence="6" type="ORF">DFP72DRAFT_911896</name>
</gene>
<dbReference type="GO" id="GO:0008270">
    <property type="term" value="F:zinc ion binding"/>
    <property type="evidence" value="ECO:0007669"/>
    <property type="project" value="UniProtKB-KW"/>
</dbReference>
<keyword evidence="1" id="KW-0479">Metal-binding</keyword>
<evidence type="ECO:0000259" key="5">
    <source>
        <dbReference type="PROSITE" id="PS50865"/>
    </source>
</evidence>
<evidence type="ECO:0000313" key="6">
    <source>
        <dbReference type="EMBL" id="KAF6749850.1"/>
    </source>
</evidence>
<dbReference type="Pfam" id="PF01753">
    <property type="entry name" value="zf-MYND"/>
    <property type="match status" value="1"/>
</dbReference>
<keyword evidence="3" id="KW-0862">Zinc</keyword>
<dbReference type="AlphaFoldDB" id="A0A8H6HMM8"/>
<comment type="caution">
    <text evidence="6">The sequence shown here is derived from an EMBL/GenBank/DDBJ whole genome shotgun (WGS) entry which is preliminary data.</text>
</comment>
<feature type="domain" description="MYND-type" evidence="5">
    <location>
        <begin position="311"/>
        <end position="357"/>
    </location>
</feature>
<organism evidence="6 7">
    <name type="scientific">Ephemerocybe angulata</name>
    <dbReference type="NCBI Taxonomy" id="980116"/>
    <lineage>
        <taxon>Eukaryota</taxon>
        <taxon>Fungi</taxon>
        <taxon>Dikarya</taxon>
        <taxon>Basidiomycota</taxon>
        <taxon>Agaricomycotina</taxon>
        <taxon>Agaricomycetes</taxon>
        <taxon>Agaricomycetidae</taxon>
        <taxon>Agaricales</taxon>
        <taxon>Agaricineae</taxon>
        <taxon>Psathyrellaceae</taxon>
        <taxon>Ephemerocybe</taxon>
    </lineage>
</organism>
<evidence type="ECO:0000256" key="4">
    <source>
        <dbReference type="PROSITE-ProRule" id="PRU00134"/>
    </source>
</evidence>
<dbReference type="OrthoDB" id="2880862at2759"/>
<evidence type="ECO:0000256" key="3">
    <source>
        <dbReference type="ARBA" id="ARBA00022833"/>
    </source>
</evidence>
<dbReference type="PROSITE" id="PS50865">
    <property type="entry name" value="ZF_MYND_2"/>
    <property type="match status" value="1"/>
</dbReference>
<dbReference type="Gene3D" id="6.10.140.2220">
    <property type="match status" value="1"/>
</dbReference>
<dbReference type="InterPro" id="IPR002893">
    <property type="entry name" value="Znf_MYND"/>
</dbReference>
<proteinExistence type="predicted"/>
<accession>A0A8H6HMM8</accession>
<name>A0A8H6HMM8_9AGAR</name>
<dbReference type="EMBL" id="JACGCI010000060">
    <property type="protein sequence ID" value="KAF6749850.1"/>
    <property type="molecule type" value="Genomic_DNA"/>
</dbReference>
<protein>
    <recommendedName>
        <fullName evidence="5">MYND-type domain-containing protein</fullName>
    </recommendedName>
</protein>
<keyword evidence="7" id="KW-1185">Reference proteome</keyword>
<evidence type="ECO:0000313" key="7">
    <source>
        <dbReference type="Proteomes" id="UP000521943"/>
    </source>
</evidence>
<dbReference type="PROSITE" id="PS01360">
    <property type="entry name" value="ZF_MYND_1"/>
    <property type="match status" value="1"/>
</dbReference>